<evidence type="ECO:0000313" key="3">
    <source>
        <dbReference type="Proteomes" id="UP000321518"/>
    </source>
</evidence>
<comment type="caution">
    <text evidence="2">The sequence shown here is derived from an EMBL/GenBank/DDBJ whole genome shotgun (WGS) entry which is preliminary data.</text>
</comment>
<accession>A0A511K9E5</accession>
<feature type="compositionally biased region" description="Basic and acidic residues" evidence="1">
    <location>
        <begin position="82"/>
        <end position="95"/>
    </location>
</feature>
<feature type="region of interest" description="Disordered" evidence="1">
    <location>
        <begin position="1"/>
        <end position="169"/>
    </location>
</feature>
<name>A0A511K9E5_RHOTO</name>
<evidence type="ECO:0000256" key="1">
    <source>
        <dbReference type="SAM" id="MobiDB-lite"/>
    </source>
</evidence>
<sequence length="169" mass="19134">MPEWKKLNVFKSKKGKDERVVDGNTIAPHEKALMGNASAAAQQSRVGGDRLRGVQLLQEHERRRRRRPSNESLVLGSGDGQSQEKEEEVGTHTDSEAGDGDDFLARASEAIDDAYRRGLPHKKPTTYSTMPPKDRAQPRKAPTTKEEFEALRQEALQKAKRRRRREGEY</sequence>
<dbReference type="AlphaFoldDB" id="A0A511K9E5"/>
<evidence type="ECO:0000313" key="2">
    <source>
        <dbReference type="EMBL" id="GEM06961.1"/>
    </source>
</evidence>
<feature type="compositionally biased region" description="Basic residues" evidence="1">
    <location>
        <begin position="158"/>
        <end position="169"/>
    </location>
</feature>
<gene>
    <name evidence="2" type="ORF">Rt10032_c02g0978</name>
</gene>
<protein>
    <submittedName>
        <fullName evidence="2">Uncharacterized protein</fullName>
    </submittedName>
</protein>
<proteinExistence type="predicted"/>
<reference evidence="2 3" key="1">
    <citation type="submission" date="2019-07" db="EMBL/GenBank/DDBJ databases">
        <title>Rhodotorula toruloides NBRC10032 genome sequencing.</title>
        <authorList>
            <person name="Shida Y."/>
            <person name="Takaku H."/>
            <person name="Ogasawara W."/>
            <person name="Mori K."/>
        </authorList>
    </citation>
    <scope>NUCLEOTIDE SEQUENCE [LARGE SCALE GENOMIC DNA]</scope>
    <source>
        <strain evidence="2 3">NBRC10032</strain>
    </source>
</reference>
<feature type="compositionally biased region" description="Basic and acidic residues" evidence="1">
    <location>
        <begin position="132"/>
        <end position="157"/>
    </location>
</feature>
<dbReference type="EMBL" id="BJWK01000002">
    <property type="protein sequence ID" value="GEM06961.1"/>
    <property type="molecule type" value="Genomic_DNA"/>
</dbReference>
<dbReference type="Proteomes" id="UP000321518">
    <property type="component" value="Unassembled WGS sequence"/>
</dbReference>
<organism evidence="2 3">
    <name type="scientific">Rhodotorula toruloides</name>
    <name type="common">Yeast</name>
    <name type="synonym">Rhodosporidium toruloides</name>
    <dbReference type="NCBI Taxonomy" id="5286"/>
    <lineage>
        <taxon>Eukaryota</taxon>
        <taxon>Fungi</taxon>
        <taxon>Dikarya</taxon>
        <taxon>Basidiomycota</taxon>
        <taxon>Pucciniomycotina</taxon>
        <taxon>Microbotryomycetes</taxon>
        <taxon>Sporidiobolales</taxon>
        <taxon>Sporidiobolaceae</taxon>
        <taxon>Rhodotorula</taxon>
    </lineage>
</organism>